<reference evidence="1" key="2">
    <citation type="journal article" date="2021" name="Microbiome">
        <title>Successional dynamics and alternative stable states in a saline activated sludge microbial community over 9 years.</title>
        <authorList>
            <person name="Wang Y."/>
            <person name="Ye J."/>
            <person name="Ju F."/>
            <person name="Liu L."/>
            <person name="Boyd J.A."/>
            <person name="Deng Y."/>
            <person name="Parks D.H."/>
            <person name="Jiang X."/>
            <person name="Yin X."/>
            <person name="Woodcroft B.J."/>
            <person name="Tyson G.W."/>
            <person name="Hugenholtz P."/>
            <person name="Polz M.F."/>
            <person name="Zhang T."/>
        </authorList>
    </citation>
    <scope>NUCLEOTIDE SEQUENCE</scope>
    <source>
        <strain evidence="1">HKST-UBA79</strain>
    </source>
</reference>
<gene>
    <name evidence="1" type="ORF">KC980_01650</name>
</gene>
<comment type="caution">
    <text evidence="1">The sequence shown here is derived from an EMBL/GenBank/DDBJ whole genome shotgun (WGS) entry which is preliminary data.</text>
</comment>
<dbReference type="Proteomes" id="UP000740557">
    <property type="component" value="Unassembled WGS sequence"/>
</dbReference>
<dbReference type="Pfam" id="PF09136">
    <property type="entry name" value="Glucodextran_B"/>
    <property type="match status" value="1"/>
</dbReference>
<dbReference type="InterPro" id="IPR013783">
    <property type="entry name" value="Ig-like_fold"/>
</dbReference>
<sequence>MLILSTFIYLGPTVGTLLGLVSKNRNATGLVDSIAPAAPIFTSVPEATQEEKIVITGLSEPGADVELFVNGPSVGVAIVDSVGIFTFTDIKLIKGNNTIFAKATDSDNNVSDKSETLSIAYDKDAPKIDIISPKSGDTIRNLNQRIIVKGKVNEKSVVRINERTAIVKPDLTFELSLGVEEGNQQIKIIATDPAGNQKEETFSITYVKSS</sequence>
<dbReference type="AlphaFoldDB" id="A0A955J1U8"/>
<dbReference type="Gene3D" id="2.60.40.10">
    <property type="entry name" value="Immunoglobulins"/>
    <property type="match status" value="2"/>
</dbReference>
<name>A0A955J1U8_UNCKA</name>
<evidence type="ECO:0000313" key="1">
    <source>
        <dbReference type="EMBL" id="MCA9308191.1"/>
    </source>
</evidence>
<protein>
    <recommendedName>
        <fullName evidence="3">Bacterial Ig-like domain-containing protein</fullName>
    </recommendedName>
</protein>
<evidence type="ECO:0000313" key="2">
    <source>
        <dbReference type="Proteomes" id="UP000740557"/>
    </source>
</evidence>
<dbReference type="EMBL" id="JAGQNX010000047">
    <property type="protein sequence ID" value="MCA9308191.1"/>
    <property type="molecule type" value="Genomic_DNA"/>
</dbReference>
<evidence type="ECO:0008006" key="3">
    <source>
        <dbReference type="Google" id="ProtNLM"/>
    </source>
</evidence>
<accession>A0A955J1U8</accession>
<reference evidence="1" key="1">
    <citation type="submission" date="2020-04" db="EMBL/GenBank/DDBJ databases">
        <authorList>
            <person name="Zhang T."/>
        </authorList>
    </citation>
    <scope>NUCLEOTIDE SEQUENCE</scope>
    <source>
        <strain evidence="1">HKST-UBA79</strain>
    </source>
</reference>
<proteinExistence type="predicted"/>
<organism evidence="1 2">
    <name type="scientific">candidate division WWE3 bacterium</name>
    <dbReference type="NCBI Taxonomy" id="2053526"/>
    <lineage>
        <taxon>Bacteria</taxon>
        <taxon>Katanobacteria</taxon>
    </lineage>
</organism>